<evidence type="ECO:0000313" key="2">
    <source>
        <dbReference type="WBParaSite" id="SVE_0663400.1"/>
    </source>
</evidence>
<reference evidence="2" key="2">
    <citation type="submission" date="2015-08" db="UniProtKB">
        <authorList>
            <consortium name="WormBaseParasite"/>
        </authorList>
    </citation>
    <scope>IDENTIFICATION</scope>
</reference>
<sequence length="466" mass="51321">MKFFLKFYFITFVKIILGCLPPGGLYNPTYSYQYGAVPQSYYGAGSFYYPHHRTAYRSQQAQSDTVLADDAGNLNCPSFSKKCKWSNTNEDELEWNILAASEEGLRQLSQLTSFNSAPDPDSAAVITTTGPRNGWESGYLLSDPIPCMKTPITITITAWRSSSNGINDQPQLQVCARNVGTTYAPTNCVPILFKNGITTTVEIQPPEEGNNGVQLVIIGNNFVAPQGSSLFIQDIQVDNSNQECGEEHDIPANTINGDGSVLTKGSQTFNVKSAKYNVKRIVSKKSQSSTTVLDDICSTLSCNPAQSADCKWYTQGAQSWEKGQSSRRSNPLTGVQVSPFEGEKFLVASFNTRKPTSYVMSSEVVTIPRDLGRTLYYCFYEFINTYGSKISLCQDGEGTNCFYESENPKASDLLDRNRQWNYKCVPLPIGQYEVYLIGQNSGENLGDIGFAASKVTTDAEGLNDIC</sequence>
<reference evidence="1" key="1">
    <citation type="submission" date="2014-07" db="EMBL/GenBank/DDBJ databases">
        <authorList>
            <person name="Martin A.A"/>
            <person name="De Silva N."/>
        </authorList>
    </citation>
    <scope>NUCLEOTIDE SEQUENCE</scope>
</reference>
<name>A0A0K0FCR9_STRVS</name>
<proteinExistence type="predicted"/>
<dbReference type="Proteomes" id="UP000035680">
    <property type="component" value="Unassembled WGS sequence"/>
</dbReference>
<protein>
    <submittedName>
        <fullName evidence="2">MAM domain-containing protein</fullName>
    </submittedName>
</protein>
<organism evidence="1 2">
    <name type="scientific">Strongyloides venezuelensis</name>
    <name type="common">Threadworm</name>
    <dbReference type="NCBI Taxonomy" id="75913"/>
    <lineage>
        <taxon>Eukaryota</taxon>
        <taxon>Metazoa</taxon>
        <taxon>Ecdysozoa</taxon>
        <taxon>Nematoda</taxon>
        <taxon>Chromadorea</taxon>
        <taxon>Rhabditida</taxon>
        <taxon>Tylenchina</taxon>
        <taxon>Panagrolaimomorpha</taxon>
        <taxon>Strongyloidoidea</taxon>
        <taxon>Strongyloididae</taxon>
        <taxon>Strongyloides</taxon>
    </lineage>
</organism>
<dbReference type="WBParaSite" id="SVE_0663400.1">
    <property type="protein sequence ID" value="SVE_0663400.1"/>
    <property type="gene ID" value="SVE_0663400"/>
</dbReference>
<dbReference type="AlphaFoldDB" id="A0A0K0FCR9"/>
<evidence type="ECO:0000313" key="1">
    <source>
        <dbReference type="Proteomes" id="UP000035680"/>
    </source>
</evidence>
<keyword evidence="1" id="KW-1185">Reference proteome</keyword>
<accession>A0A0K0FCR9</accession>